<feature type="region of interest" description="Disordered" evidence="1">
    <location>
        <begin position="353"/>
        <end position="485"/>
    </location>
</feature>
<organism evidence="3 4">
    <name type="scientific">Corynebacterium halotolerans YIM 70093 = DSM 44683</name>
    <dbReference type="NCBI Taxonomy" id="1121362"/>
    <lineage>
        <taxon>Bacteria</taxon>
        <taxon>Bacillati</taxon>
        <taxon>Actinomycetota</taxon>
        <taxon>Actinomycetes</taxon>
        <taxon>Mycobacteriales</taxon>
        <taxon>Corynebacteriaceae</taxon>
        <taxon>Corynebacterium</taxon>
    </lineage>
</organism>
<feature type="transmembrane region" description="Helical" evidence="2">
    <location>
        <begin position="125"/>
        <end position="146"/>
    </location>
</feature>
<feature type="transmembrane region" description="Helical" evidence="2">
    <location>
        <begin position="83"/>
        <end position="105"/>
    </location>
</feature>
<protein>
    <submittedName>
        <fullName evidence="3">Uncharacterized protein</fullName>
    </submittedName>
</protein>
<dbReference type="EMBL" id="CP003697">
    <property type="protein sequence ID" value="AGF71865.1"/>
    <property type="molecule type" value="Genomic_DNA"/>
</dbReference>
<keyword evidence="2" id="KW-0812">Transmembrane</keyword>
<feature type="compositionally biased region" description="Acidic residues" evidence="1">
    <location>
        <begin position="442"/>
        <end position="476"/>
    </location>
</feature>
<accession>M1NWJ6</accession>
<dbReference type="STRING" id="1121362.A605_04270"/>
<dbReference type="Pfam" id="PF19877">
    <property type="entry name" value="DUF6350"/>
    <property type="match status" value="1"/>
</dbReference>
<feature type="transmembrane region" description="Helical" evidence="2">
    <location>
        <begin position="54"/>
        <end position="71"/>
    </location>
</feature>
<proteinExistence type="predicted"/>
<dbReference type="InterPro" id="IPR045931">
    <property type="entry name" value="DUF6350"/>
</dbReference>
<evidence type="ECO:0000256" key="2">
    <source>
        <dbReference type="SAM" id="Phobius"/>
    </source>
</evidence>
<feature type="compositionally biased region" description="Acidic residues" evidence="1">
    <location>
        <begin position="381"/>
        <end position="411"/>
    </location>
</feature>
<evidence type="ECO:0000313" key="3">
    <source>
        <dbReference type="EMBL" id="AGF71865.1"/>
    </source>
</evidence>
<keyword evidence="2" id="KW-1133">Transmembrane helix</keyword>
<feature type="transmembrane region" description="Helical" evidence="2">
    <location>
        <begin position="322"/>
        <end position="344"/>
    </location>
</feature>
<feature type="compositionally biased region" description="Acidic residues" evidence="1">
    <location>
        <begin position="357"/>
        <end position="366"/>
    </location>
</feature>
<sequence length="485" mass="49587">MVLIPNVVVVLGIVVVALAGLMLSSTTLTALPASVAQLWLVLNLVPVTGGAVELGVLPILPAIGLIAMIARRVHGAVKDRVSIADLAVLAACTLLVPVVLTLAAAAMMWDAGRVFAVGPPPLGDAVLRTLVVHLVGLVLGMGARLWRALLRRYGLPGWLVDAAGNAWRFLTWLAGAALLVLLVLLIAGWGRQGDLLAPYDGVDAVAALVAVSLLYLPNALIATSGVLLGSEFNFGEASVSLFSIHLVPLPPLPLLGVIPGTASEWAVVLLAVPAVLAAVLAYRGRPTGAQALAGGVLAAVIVFVACYLTRGVIGYYGPSGPMLWLTPALAFVWVAGAGLAVAVVGRIAELRSAAPEAEPEEQEAGEVPDGTEAAETSGQDEGTDEETDDDFDAPGDAEDPEDTENPEEAAAEDTHEDSGADAEPEAESVPAEDAPDAGPEADPVEEPVEAAAEDITEDGNEETAEDSPGEGGEEPGEAGNPDPRG</sequence>
<dbReference type="KEGG" id="chn:A605_04270"/>
<feature type="transmembrane region" description="Helical" evidence="2">
    <location>
        <begin position="294"/>
        <end position="316"/>
    </location>
</feature>
<dbReference type="AlphaFoldDB" id="M1NWJ6"/>
<dbReference type="Proteomes" id="UP000011723">
    <property type="component" value="Chromosome"/>
</dbReference>
<evidence type="ECO:0000313" key="4">
    <source>
        <dbReference type="Proteomes" id="UP000011723"/>
    </source>
</evidence>
<dbReference type="PATRIC" id="fig|1121362.3.peg.858"/>
<name>M1NWJ6_9CORY</name>
<feature type="transmembrane region" description="Helical" evidence="2">
    <location>
        <begin position="265"/>
        <end position="282"/>
    </location>
</feature>
<keyword evidence="2" id="KW-0472">Membrane</keyword>
<feature type="compositionally biased region" description="Low complexity" evidence="1">
    <location>
        <begin position="429"/>
        <end position="441"/>
    </location>
</feature>
<feature type="transmembrane region" description="Helical" evidence="2">
    <location>
        <begin position="239"/>
        <end position="259"/>
    </location>
</feature>
<dbReference type="eggNOG" id="ENOG5033EIZ">
    <property type="taxonomic scope" value="Bacteria"/>
</dbReference>
<evidence type="ECO:0000256" key="1">
    <source>
        <dbReference type="SAM" id="MobiDB-lite"/>
    </source>
</evidence>
<dbReference type="HOGENOM" id="CLU_020665_0_0_11"/>
<feature type="transmembrane region" description="Helical" evidence="2">
    <location>
        <begin position="204"/>
        <end position="227"/>
    </location>
</feature>
<feature type="transmembrane region" description="Helical" evidence="2">
    <location>
        <begin position="167"/>
        <end position="189"/>
    </location>
</feature>
<keyword evidence="4" id="KW-1185">Reference proteome</keyword>
<gene>
    <name evidence="3" type="ORF">A605_04270</name>
</gene>
<reference evidence="3 4" key="1">
    <citation type="journal article" date="2012" name="Stand. Genomic Sci.">
        <title>Genome sequence of the halotolerant bacterium Corynebacterium halotolerans type strain YIM 70093(T) (= DSM 44683(T)).</title>
        <authorList>
            <person name="Ruckert C."/>
            <person name="Albersmeier A."/>
            <person name="Al-Dilaimi A."/>
            <person name="Niehaus K."/>
            <person name="Szczepanowski R."/>
            <person name="Kalinowski J."/>
        </authorList>
    </citation>
    <scope>NUCLEOTIDE SEQUENCE [LARGE SCALE GENOMIC DNA]</scope>
    <source>
        <strain evidence="3">YIM 70093</strain>
    </source>
</reference>